<dbReference type="InterPro" id="IPR012967">
    <property type="entry name" value="COMT_dimerisation"/>
</dbReference>
<dbReference type="InterPro" id="IPR001077">
    <property type="entry name" value="COMT_C"/>
</dbReference>
<dbReference type="Gene3D" id="3.40.50.150">
    <property type="entry name" value="Vaccinia Virus protein VP39"/>
    <property type="match status" value="1"/>
</dbReference>
<dbReference type="InterPro" id="IPR036390">
    <property type="entry name" value="WH_DNA-bd_sf"/>
</dbReference>
<dbReference type="PIRSF" id="PIRSF005739">
    <property type="entry name" value="O-mtase"/>
    <property type="match status" value="1"/>
</dbReference>
<sequence length="381" mass="43656">MDTAIEEVKRLASNLDEVSRRKLIVVLHELADSLEDSNDTIHRFGYLHLQTAAVKTGFDLGLFKYLVAAKEKVDVERMAQKTGAEVEFLRRYLSYLASIGVLKQFDEDHYIANNVTHNLSEQVSEAGISHCFQTISTQYQTIPSFLQKTGYRNPTNELNTVFQQAWNTDLHAFAWFSSHPNELKHFNDYMAFRREPKLSWLTVYPVEEETQNWPADKPVYVNIGGGIGHQCAQFKEKYPNVSGRVILQDLPHSIEKALQTPGVENMVHNFFEEQPIKGAKFYFSRGVLHNHPDHKVRQLLLNTKAAMESDSIMLLDEMVLPRTNVNSYAAAMDLTMMSAFAASERSEAQWEKIIDDVGLKLDRVYEYNPVSYESVMEVRLP</sequence>
<dbReference type="OrthoDB" id="2410195at2759"/>
<protein>
    <submittedName>
        <fullName evidence="7">S-adenosyl-L-methionine-dependent methyltransferase</fullName>
    </submittedName>
</protein>
<dbReference type="EMBL" id="KZ678130">
    <property type="protein sequence ID" value="PSN71814.1"/>
    <property type="molecule type" value="Genomic_DNA"/>
</dbReference>
<dbReference type="AlphaFoldDB" id="A0A2T2P2B0"/>
<evidence type="ECO:0000256" key="3">
    <source>
        <dbReference type="ARBA" id="ARBA00022691"/>
    </source>
</evidence>
<evidence type="ECO:0000256" key="2">
    <source>
        <dbReference type="ARBA" id="ARBA00022679"/>
    </source>
</evidence>
<dbReference type="Gene3D" id="1.10.10.10">
    <property type="entry name" value="Winged helix-like DNA-binding domain superfamily/Winged helix DNA-binding domain"/>
    <property type="match status" value="1"/>
</dbReference>
<evidence type="ECO:0000256" key="4">
    <source>
        <dbReference type="PIRSR" id="PIRSR005739-1"/>
    </source>
</evidence>
<reference evidence="7 8" key="1">
    <citation type="journal article" date="2018" name="Front. Microbiol.">
        <title>Genome-Wide Analysis of Corynespora cassiicola Leaf Fall Disease Putative Effectors.</title>
        <authorList>
            <person name="Lopez D."/>
            <person name="Ribeiro S."/>
            <person name="Label P."/>
            <person name="Fumanal B."/>
            <person name="Venisse J.S."/>
            <person name="Kohler A."/>
            <person name="de Oliveira R.R."/>
            <person name="Labutti K."/>
            <person name="Lipzen A."/>
            <person name="Lail K."/>
            <person name="Bauer D."/>
            <person name="Ohm R.A."/>
            <person name="Barry K.W."/>
            <person name="Spatafora J."/>
            <person name="Grigoriev I.V."/>
            <person name="Martin F.M."/>
            <person name="Pujade-Renaud V."/>
        </authorList>
    </citation>
    <scope>NUCLEOTIDE SEQUENCE [LARGE SCALE GENOMIC DNA]</scope>
    <source>
        <strain evidence="7 8">Philippines</strain>
    </source>
</reference>
<organism evidence="7 8">
    <name type="scientific">Corynespora cassiicola Philippines</name>
    <dbReference type="NCBI Taxonomy" id="1448308"/>
    <lineage>
        <taxon>Eukaryota</taxon>
        <taxon>Fungi</taxon>
        <taxon>Dikarya</taxon>
        <taxon>Ascomycota</taxon>
        <taxon>Pezizomycotina</taxon>
        <taxon>Dothideomycetes</taxon>
        <taxon>Pleosporomycetidae</taxon>
        <taxon>Pleosporales</taxon>
        <taxon>Corynesporascaceae</taxon>
        <taxon>Corynespora</taxon>
    </lineage>
</organism>
<dbReference type="GO" id="GO:0032259">
    <property type="term" value="P:methylation"/>
    <property type="evidence" value="ECO:0007669"/>
    <property type="project" value="UniProtKB-KW"/>
</dbReference>
<keyword evidence="2 7" id="KW-0808">Transferase</keyword>
<dbReference type="STRING" id="1448308.A0A2T2P2B0"/>
<dbReference type="Pfam" id="PF00891">
    <property type="entry name" value="Methyltransf_2"/>
    <property type="match status" value="1"/>
</dbReference>
<feature type="domain" description="O-methyltransferase C-terminal" evidence="5">
    <location>
        <begin position="220"/>
        <end position="358"/>
    </location>
</feature>
<dbReference type="GO" id="GO:0046983">
    <property type="term" value="F:protein dimerization activity"/>
    <property type="evidence" value="ECO:0007669"/>
    <property type="project" value="InterPro"/>
</dbReference>
<evidence type="ECO:0000313" key="8">
    <source>
        <dbReference type="Proteomes" id="UP000240883"/>
    </source>
</evidence>
<gene>
    <name evidence="7" type="ORF">BS50DRAFT_515685</name>
</gene>
<dbReference type="Proteomes" id="UP000240883">
    <property type="component" value="Unassembled WGS sequence"/>
</dbReference>
<evidence type="ECO:0000256" key="1">
    <source>
        <dbReference type="ARBA" id="ARBA00022603"/>
    </source>
</evidence>
<dbReference type="SUPFAM" id="SSF53335">
    <property type="entry name" value="S-adenosyl-L-methionine-dependent methyltransferases"/>
    <property type="match status" value="1"/>
</dbReference>
<evidence type="ECO:0000313" key="7">
    <source>
        <dbReference type="EMBL" id="PSN71814.1"/>
    </source>
</evidence>
<keyword evidence="8" id="KW-1185">Reference proteome</keyword>
<dbReference type="PROSITE" id="PS51683">
    <property type="entry name" value="SAM_OMT_II"/>
    <property type="match status" value="1"/>
</dbReference>
<keyword evidence="3" id="KW-0949">S-adenosyl-L-methionine</keyword>
<accession>A0A2T2P2B0</accession>
<dbReference type="InterPro" id="IPR036388">
    <property type="entry name" value="WH-like_DNA-bd_sf"/>
</dbReference>
<dbReference type="InterPro" id="IPR029063">
    <property type="entry name" value="SAM-dependent_MTases_sf"/>
</dbReference>
<dbReference type="PANTHER" id="PTHR43712:SF4">
    <property type="entry name" value="O-METHYLTRANSFERASE DOMAIN-CONTAINING PROTEIN"/>
    <property type="match status" value="1"/>
</dbReference>
<keyword evidence="1 7" id="KW-0489">Methyltransferase</keyword>
<dbReference type="SUPFAM" id="SSF46785">
    <property type="entry name" value="Winged helix' DNA-binding domain"/>
    <property type="match status" value="1"/>
</dbReference>
<proteinExistence type="predicted"/>
<name>A0A2T2P2B0_CORCC</name>
<feature type="active site" description="Proton acceptor" evidence="4">
    <location>
        <position position="289"/>
    </location>
</feature>
<dbReference type="GO" id="GO:0008171">
    <property type="term" value="F:O-methyltransferase activity"/>
    <property type="evidence" value="ECO:0007669"/>
    <property type="project" value="InterPro"/>
</dbReference>
<evidence type="ECO:0000259" key="5">
    <source>
        <dbReference type="Pfam" id="PF00891"/>
    </source>
</evidence>
<dbReference type="PANTHER" id="PTHR43712">
    <property type="entry name" value="PUTATIVE (AFU_ORTHOLOGUE AFUA_4G14580)-RELATED"/>
    <property type="match status" value="1"/>
</dbReference>
<dbReference type="Pfam" id="PF08100">
    <property type="entry name" value="Dimerisation"/>
    <property type="match status" value="1"/>
</dbReference>
<evidence type="ECO:0000259" key="6">
    <source>
        <dbReference type="Pfam" id="PF08100"/>
    </source>
</evidence>
<dbReference type="InterPro" id="IPR016461">
    <property type="entry name" value="COMT-like"/>
</dbReference>
<feature type="domain" description="O-methyltransferase dimerisation" evidence="6">
    <location>
        <begin position="51"/>
        <end position="106"/>
    </location>
</feature>